<evidence type="ECO:0000256" key="1">
    <source>
        <dbReference type="ARBA" id="ARBA00001933"/>
    </source>
</evidence>
<keyword evidence="7" id="KW-1185">Reference proteome</keyword>
<gene>
    <name evidence="6" type="primary">alr</name>
    <name evidence="6" type="ORF">OUY22_03595</name>
</gene>
<dbReference type="InterPro" id="IPR009006">
    <property type="entry name" value="Ala_racemase/Decarboxylase_C"/>
</dbReference>
<feature type="domain" description="Alanine racemase C-terminal" evidence="5">
    <location>
        <begin position="245"/>
        <end position="372"/>
    </location>
</feature>
<evidence type="ECO:0000259" key="5">
    <source>
        <dbReference type="SMART" id="SM01005"/>
    </source>
</evidence>
<keyword evidence="3 4" id="KW-0413">Isomerase</keyword>
<dbReference type="CDD" id="cd00430">
    <property type="entry name" value="PLPDE_III_AR"/>
    <property type="match status" value="1"/>
</dbReference>
<dbReference type="NCBIfam" id="TIGR00492">
    <property type="entry name" value="alr"/>
    <property type="match status" value="1"/>
</dbReference>
<dbReference type="PANTHER" id="PTHR30511">
    <property type="entry name" value="ALANINE RACEMASE"/>
    <property type="match status" value="1"/>
</dbReference>
<dbReference type="InterPro" id="IPR011079">
    <property type="entry name" value="Ala_racemase_C"/>
</dbReference>
<comment type="caution">
    <text evidence="6">The sequence shown here is derived from an EMBL/GenBank/DDBJ whole genome shotgun (WGS) entry which is preliminary data.</text>
</comment>
<proteinExistence type="inferred from homology"/>
<dbReference type="InterPro" id="IPR000821">
    <property type="entry name" value="Ala_racemase"/>
</dbReference>
<sequence>MATPAEARVDLAAIRHNVALLRERAGGAELMAAVKADAYGHGLVPASLAMLEAGAGRLGTAFIQEALDLRAAGVTAPILAWLITPGEPVGEALRAGVEVSASDERLLGEIAEAARATGVTARVHLEADTGMSRGGSPPAAWPGLLRKALELRAEGVVEVVGLWSHFACSDMPGHPSVEAQLDAFEAALKVAEQTGVAGSHVIRHLANSAAVMTLPRAHFDMVRAGIAVYGLSPVPELGDFGLRPAMTLVARLAMVKRVPEGSGVSYGHLYVTGRETTLALVPLGYADGVLRHATDRAEVLAGGRRRRVTGRVCMDQFMIDVGDDPLRAGDEVILFGPGGQGEPTAQEWADTLGTITHEIVTRIGSRVPRVYEGQVT</sequence>
<protein>
    <recommendedName>
        <fullName evidence="4">Alanine racemase</fullName>
        <ecNumber evidence="4">5.1.1.1</ecNumber>
    </recommendedName>
</protein>
<dbReference type="GO" id="GO:0008784">
    <property type="term" value="F:alanine racemase activity"/>
    <property type="evidence" value="ECO:0007669"/>
    <property type="project" value="UniProtKB-EC"/>
</dbReference>
<dbReference type="EMBL" id="JAPNNL010000008">
    <property type="protein sequence ID" value="MDA0632487.1"/>
    <property type="molecule type" value="Genomic_DNA"/>
</dbReference>
<reference evidence="6" key="1">
    <citation type="submission" date="2022-11" db="EMBL/GenBank/DDBJ databases">
        <title>Nonomuraea corallina sp. nov., a new species of the genus Nonomuraea isolated from sea side sediment in Thai sea.</title>
        <authorList>
            <person name="Ngamcharungchit C."/>
            <person name="Matsumoto A."/>
            <person name="Suriyachadkun C."/>
            <person name="Panbangred W."/>
            <person name="Inahashi Y."/>
            <person name="Intra B."/>
        </authorList>
    </citation>
    <scope>NUCLEOTIDE SEQUENCE</scope>
    <source>
        <strain evidence="6">MCN248</strain>
    </source>
</reference>
<name>A0ABT4S5L2_9ACTN</name>
<evidence type="ECO:0000313" key="7">
    <source>
        <dbReference type="Proteomes" id="UP001144036"/>
    </source>
</evidence>
<accession>A0ABT4S5L2</accession>
<dbReference type="Gene3D" id="2.40.37.10">
    <property type="entry name" value="Lyase, Ornithine Decarboxylase, Chain A, domain 1"/>
    <property type="match status" value="1"/>
</dbReference>
<comment type="similarity">
    <text evidence="4">Belongs to the alanine racemase family.</text>
</comment>
<dbReference type="Gene3D" id="3.20.20.10">
    <property type="entry name" value="Alanine racemase"/>
    <property type="match status" value="1"/>
</dbReference>
<organism evidence="6 7">
    <name type="scientific">Nonomuraea corallina</name>
    <dbReference type="NCBI Taxonomy" id="2989783"/>
    <lineage>
        <taxon>Bacteria</taxon>
        <taxon>Bacillati</taxon>
        <taxon>Actinomycetota</taxon>
        <taxon>Actinomycetes</taxon>
        <taxon>Streptosporangiales</taxon>
        <taxon>Streptosporangiaceae</taxon>
        <taxon>Nonomuraea</taxon>
    </lineage>
</organism>
<dbReference type="Proteomes" id="UP001144036">
    <property type="component" value="Unassembled WGS sequence"/>
</dbReference>
<feature type="active site" description="Proton acceptor; specific for D-alanine" evidence="4">
    <location>
        <position position="35"/>
    </location>
</feature>
<dbReference type="RefSeq" id="WP_270153318.1">
    <property type="nucleotide sequence ID" value="NZ_JAPNNL010000008.1"/>
</dbReference>
<dbReference type="InterPro" id="IPR029066">
    <property type="entry name" value="PLP-binding_barrel"/>
</dbReference>
<comment type="function">
    <text evidence="4">Catalyzes the interconversion of L-alanine and D-alanine. May also act on other amino acids.</text>
</comment>
<dbReference type="SUPFAM" id="SSF51419">
    <property type="entry name" value="PLP-binding barrel"/>
    <property type="match status" value="1"/>
</dbReference>
<feature type="modified residue" description="N6-(pyridoxal phosphate)lysine" evidence="4">
    <location>
        <position position="35"/>
    </location>
</feature>
<dbReference type="SUPFAM" id="SSF50621">
    <property type="entry name" value="Alanine racemase C-terminal domain-like"/>
    <property type="match status" value="1"/>
</dbReference>
<evidence type="ECO:0000313" key="6">
    <source>
        <dbReference type="EMBL" id="MDA0632487.1"/>
    </source>
</evidence>
<dbReference type="EC" id="5.1.1.1" evidence="4"/>
<comment type="pathway">
    <text evidence="4">Amino-acid biosynthesis; D-alanine biosynthesis; D-alanine from L-alanine: step 1/1.</text>
</comment>
<keyword evidence="2 4" id="KW-0663">Pyridoxal phosphate</keyword>
<feature type="binding site" evidence="4">
    <location>
        <position position="314"/>
    </location>
    <ligand>
        <name>substrate</name>
    </ligand>
</feature>
<feature type="active site" description="Proton acceptor; specific for L-alanine" evidence="4">
    <location>
        <position position="266"/>
    </location>
</feature>
<dbReference type="PRINTS" id="PR00992">
    <property type="entry name" value="ALARACEMASE"/>
</dbReference>
<dbReference type="Pfam" id="PF01168">
    <property type="entry name" value="Ala_racemase_N"/>
    <property type="match status" value="1"/>
</dbReference>
<dbReference type="Pfam" id="PF00842">
    <property type="entry name" value="Ala_racemase_C"/>
    <property type="match status" value="1"/>
</dbReference>
<dbReference type="HAMAP" id="MF_01201">
    <property type="entry name" value="Ala_racemase"/>
    <property type="match status" value="1"/>
</dbReference>
<dbReference type="InterPro" id="IPR020622">
    <property type="entry name" value="Ala_racemase_pyridoxalP-BS"/>
</dbReference>
<evidence type="ECO:0000256" key="2">
    <source>
        <dbReference type="ARBA" id="ARBA00022898"/>
    </source>
</evidence>
<dbReference type="PANTHER" id="PTHR30511:SF0">
    <property type="entry name" value="ALANINE RACEMASE, CATABOLIC-RELATED"/>
    <property type="match status" value="1"/>
</dbReference>
<dbReference type="PROSITE" id="PS00395">
    <property type="entry name" value="ALANINE_RACEMASE"/>
    <property type="match status" value="1"/>
</dbReference>
<comment type="cofactor">
    <cofactor evidence="1 4">
        <name>pyridoxal 5'-phosphate</name>
        <dbReference type="ChEBI" id="CHEBI:597326"/>
    </cofactor>
</comment>
<feature type="binding site" evidence="4">
    <location>
        <position position="133"/>
    </location>
    <ligand>
        <name>substrate</name>
    </ligand>
</feature>
<comment type="catalytic activity">
    <reaction evidence="4">
        <text>L-alanine = D-alanine</text>
        <dbReference type="Rhea" id="RHEA:20249"/>
        <dbReference type="ChEBI" id="CHEBI:57416"/>
        <dbReference type="ChEBI" id="CHEBI:57972"/>
        <dbReference type="EC" id="5.1.1.1"/>
    </reaction>
</comment>
<dbReference type="InterPro" id="IPR001608">
    <property type="entry name" value="Ala_racemase_N"/>
</dbReference>
<evidence type="ECO:0000256" key="3">
    <source>
        <dbReference type="ARBA" id="ARBA00023235"/>
    </source>
</evidence>
<dbReference type="SMART" id="SM01005">
    <property type="entry name" value="Ala_racemase_C"/>
    <property type="match status" value="1"/>
</dbReference>
<evidence type="ECO:0000256" key="4">
    <source>
        <dbReference type="HAMAP-Rule" id="MF_01201"/>
    </source>
</evidence>